<proteinExistence type="predicted"/>
<protein>
    <submittedName>
        <fullName evidence="1">Uncharacterized protein</fullName>
    </submittedName>
</protein>
<dbReference type="Proteomes" id="UP000004507">
    <property type="component" value="Unassembled WGS sequence"/>
</dbReference>
<dbReference type="AlphaFoldDB" id="A3V424"/>
<evidence type="ECO:0000313" key="1">
    <source>
        <dbReference type="EMBL" id="EAQ07231.1"/>
    </source>
</evidence>
<reference evidence="1 2" key="1">
    <citation type="submission" date="2006-01" db="EMBL/GenBank/DDBJ databases">
        <authorList>
            <person name="Hagstrom A."/>
            <person name="Ferriera S."/>
            <person name="Johnson J."/>
            <person name="Kravitz S."/>
            <person name="Halpern A."/>
            <person name="Remington K."/>
            <person name="Beeson K."/>
            <person name="Tran B."/>
            <person name="Rogers Y.-H."/>
            <person name="Friedman R."/>
            <person name="Venter J.C."/>
        </authorList>
    </citation>
    <scope>NUCLEOTIDE SEQUENCE [LARGE SCALE GENOMIC DNA]</scope>
    <source>
        <strain evidence="1 2">SKA53</strain>
    </source>
</reference>
<gene>
    <name evidence="1" type="ORF">SKA53_02506</name>
</gene>
<accession>A3V424</accession>
<sequence length="68" mass="7829">MLMNEKPKKVARHGDNIAVKTTQTGLVRLALVMEQMGIATPRRWRLIRMPVRNGRRSWLIAPQQPPTI</sequence>
<evidence type="ECO:0000313" key="2">
    <source>
        <dbReference type="Proteomes" id="UP000004507"/>
    </source>
</evidence>
<organism evidence="1 2">
    <name type="scientific">Yoonia vestfoldensis SKA53</name>
    <dbReference type="NCBI Taxonomy" id="314232"/>
    <lineage>
        <taxon>Bacteria</taxon>
        <taxon>Pseudomonadati</taxon>
        <taxon>Pseudomonadota</taxon>
        <taxon>Alphaproteobacteria</taxon>
        <taxon>Rhodobacterales</taxon>
        <taxon>Paracoccaceae</taxon>
        <taxon>Yoonia</taxon>
    </lineage>
</organism>
<keyword evidence="2" id="KW-1185">Reference proteome</keyword>
<name>A3V424_9RHOB</name>
<comment type="caution">
    <text evidence="1">The sequence shown here is derived from an EMBL/GenBank/DDBJ whole genome shotgun (WGS) entry which is preliminary data.</text>
</comment>
<dbReference type="EMBL" id="AAMS01000003">
    <property type="protein sequence ID" value="EAQ07231.1"/>
    <property type="molecule type" value="Genomic_DNA"/>
</dbReference>
<dbReference type="STRING" id="314232.SKA53_02506"/>
<dbReference type="HOGENOM" id="CLU_2788945_0_0_5"/>